<dbReference type="EMBL" id="CADCTS010000051">
    <property type="protein sequence ID" value="CAA9288603.1"/>
    <property type="molecule type" value="Genomic_DNA"/>
</dbReference>
<gene>
    <name evidence="1" type="ORF">AVDCRST_MAG48-342</name>
</gene>
<accession>A0A6J4JVR6</accession>
<name>A0A6J4JVR6_9ACTN</name>
<protein>
    <submittedName>
        <fullName evidence="1">Uncharacterized protein</fullName>
    </submittedName>
</protein>
<proteinExistence type="predicted"/>
<reference evidence="1" key="1">
    <citation type="submission" date="2020-02" db="EMBL/GenBank/DDBJ databases">
        <authorList>
            <person name="Meier V. D."/>
        </authorList>
    </citation>
    <scope>NUCLEOTIDE SEQUENCE</scope>
    <source>
        <strain evidence="1">AVDCRST_MAG48</strain>
    </source>
</reference>
<evidence type="ECO:0000313" key="1">
    <source>
        <dbReference type="EMBL" id="CAA9288603.1"/>
    </source>
</evidence>
<dbReference type="AlphaFoldDB" id="A0A6J4JVR6"/>
<sequence>MPSQLSIFLRNHEAAARAGLDLVRRAARNQRRRPWGDELAALALEAEEDLTSLRRLMGRLHVTPDPVLGTALRLGERAGRFKPNGHLLRRAPLSDLVEVQAVLSALTLKGAGWRALAAAQVADGGEPDLAGLVSRADGQLARLLAVHEAVAARSLG</sequence>
<organism evidence="1">
    <name type="scientific">uncultured Friedmanniella sp</name>
    <dbReference type="NCBI Taxonomy" id="335381"/>
    <lineage>
        <taxon>Bacteria</taxon>
        <taxon>Bacillati</taxon>
        <taxon>Actinomycetota</taxon>
        <taxon>Actinomycetes</taxon>
        <taxon>Propionibacteriales</taxon>
        <taxon>Nocardioidaceae</taxon>
        <taxon>Friedmanniella</taxon>
        <taxon>environmental samples</taxon>
    </lineage>
</organism>